<protein>
    <submittedName>
        <fullName evidence="1">Uncharacterized protein</fullName>
    </submittedName>
</protein>
<dbReference type="EMBL" id="MN740492">
    <property type="protein sequence ID" value="QHU29652.1"/>
    <property type="molecule type" value="Genomic_DNA"/>
</dbReference>
<sequence>MIVIKLEGKLSKMQEIIDFIISNFECNSEFIEDELYTYLKHSFAINYPKETKDLFKHYFPKRSSVNIDDLYDKIKDIVIDEIIERNEFGDKYF</sequence>
<proteinExistence type="predicted"/>
<evidence type="ECO:0000313" key="1">
    <source>
        <dbReference type="EMBL" id="QHU29652.1"/>
    </source>
</evidence>
<dbReference type="AlphaFoldDB" id="A0A6C0LKD7"/>
<name>A0A6C0LKD7_9ZZZZ</name>
<organism evidence="1">
    <name type="scientific">viral metagenome</name>
    <dbReference type="NCBI Taxonomy" id="1070528"/>
    <lineage>
        <taxon>unclassified sequences</taxon>
        <taxon>metagenomes</taxon>
        <taxon>organismal metagenomes</taxon>
    </lineage>
</organism>
<reference evidence="1" key="1">
    <citation type="journal article" date="2020" name="Nature">
        <title>Giant virus diversity and host interactions through global metagenomics.</title>
        <authorList>
            <person name="Schulz F."/>
            <person name="Roux S."/>
            <person name="Paez-Espino D."/>
            <person name="Jungbluth S."/>
            <person name="Walsh D.A."/>
            <person name="Denef V.J."/>
            <person name="McMahon K.D."/>
            <person name="Konstantinidis K.T."/>
            <person name="Eloe-Fadrosh E.A."/>
            <person name="Kyrpides N.C."/>
            <person name="Woyke T."/>
        </authorList>
    </citation>
    <scope>NUCLEOTIDE SEQUENCE</scope>
    <source>
        <strain evidence="1">GVMAG-M-3300027804-48</strain>
    </source>
</reference>
<accession>A0A6C0LKD7</accession>